<evidence type="ECO:0000256" key="1">
    <source>
        <dbReference type="ARBA" id="ARBA00009670"/>
    </source>
</evidence>
<protein>
    <recommendedName>
        <fullName evidence="6">ABC1 atypical kinase-like domain-containing protein</fullName>
    </recommendedName>
</protein>
<feature type="compositionally biased region" description="Polar residues" evidence="5">
    <location>
        <begin position="347"/>
        <end position="362"/>
    </location>
</feature>
<dbReference type="CDD" id="cd13970">
    <property type="entry name" value="ABC1_ADCK3"/>
    <property type="match status" value="1"/>
</dbReference>
<comment type="similarity">
    <text evidence="1">Belongs to the protein kinase superfamily. ADCK protein kinase family.</text>
</comment>
<feature type="compositionally biased region" description="Basic and acidic residues" evidence="5">
    <location>
        <begin position="268"/>
        <end position="278"/>
    </location>
</feature>
<feature type="region of interest" description="Disordered" evidence="5">
    <location>
        <begin position="62"/>
        <end position="286"/>
    </location>
</feature>
<dbReference type="EMBL" id="ML995483">
    <property type="protein sequence ID" value="KAF2142857.1"/>
    <property type="molecule type" value="Genomic_DNA"/>
</dbReference>
<dbReference type="AlphaFoldDB" id="A0A6A6BJ69"/>
<feature type="compositionally biased region" description="Basic and acidic residues" evidence="5">
    <location>
        <begin position="210"/>
        <end position="220"/>
    </location>
</feature>
<proteinExistence type="inferred from homology"/>
<gene>
    <name evidence="7" type="ORF">K452DRAFT_269360</name>
</gene>
<dbReference type="Proteomes" id="UP000799438">
    <property type="component" value="Unassembled WGS sequence"/>
</dbReference>
<dbReference type="GO" id="GO:0005524">
    <property type="term" value="F:ATP binding"/>
    <property type="evidence" value="ECO:0007669"/>
    <property type="project" value="UniProtKB-KW"/>
</dbReference>
<feature type="region of interest" description="Disordered" evidence="5">
    <location>
        <begin position="428"/>
        <end position="449"/>
    </location>
</feature>
<feature type="compositionally biased region" description="Polar residues" evidence="5">
    <location>
        <begin position="90"/>
        <end position="103"/>
    </location>
</feature>
<feature type="compositionally biased region" description="Low complexity" evidence="5">
    <location>
        <begin position="430"/>
        <end position="440"/>
    </location>
</feature>
<keyword evidence="4" id="KW-0067">ATP-binding</keyword>
<dbReference type="GO" id="GO:0006744">
    <property type="term" value="P:ubiquinone biosynthetic process"/>
    <property type="evidence" value="ECO:0007669"/>
    <property type="project" value="TreeGrafter"/>
</dbReference>
<dbReference type="GO" id="GO:0016740">
    <property type="term" value="F:transferase activity"/>
    <property type="evidence" value="ECO:0007669"/>
    <property type="project" value="UniProtKB-KW"/>
</dbReference>
<name>A0A6A6BJ69_9PEZI</name>
<reference evidence="7" key="1">
    <citation type="journal article" date="2020" name="Stud. Mycol.">
        <title>101 Dothideomycetes genomes: a test case for predicting lifestyles and emergence of pathogens.</title>
        <authorList>
            <person name="Haridas S."/>
            <person name="Albert R."/>
            <person name="Binder M."/>
            <person name="Bloem J."/>
            <person name="Labutti K."/>
            <person name="Salamov A."/>
            <person name="Andreopoulos B."/>
            <person name="Baker S."/>
            <person name="Barry K."/>
            <person name="Bills G."/>
            <person name="Bluhm B."/>
            <person name="Cannon C."/>
            <person name="Castanera R."/>
            <person name="Culley D."/>
            <person name="Daum C."/>
            <person name="Ezra D."/>
            <person name="Gonzalez J."/>
            <person name="Henrissat B."/>
            <person name="Kuo A."/>
            <person name="Liang C."/>
            <person name="Lipzen A."/>
            <person name="Lutzoni F."/>
            <person name="Magnuson J."/>
            <person name="Mondo S."/>
            <person name="Nolan M."/>
            <person name="Ohm R."/>
            <person name="Pangilinan J."/>
            <person name="Park H.-J."/>
            <person name="Ramirez L."/>
            <person name="Alfaro M."/>
            <person name="Sun H."/>
            <person name="Tritt A."/>
            <person name="Yoshinaga Y."/>
            <person name="Zwiers L.-H."/>
            <person name="Turgeon B."/>
            <person name="Goodwin S."/>
            <person name="Spatafora J."/>
            <person name="Crous P."/>
            <person name="Grigoriev I."/>
        </authorList>
    </citation>
    <scope>NUCLEOTIDE SEQUENCE</scope>
    <source>
        <strain evidence="7">CBS 121167</strain>
    </source>
</reference>
<dbReference type="SUPFAM" id="SSF56112">
    <property type="entry name" value="Protein kinase-like (PK-like)"/>
    <property type="match status" value="1"/>
</dbReference>
<dbReference type="InterPro" id="IPR004147">
    <property type="entry name" value="ABC1_dom"/>
</dbReference>
<keyword evidence="8" id="KW-1185">Reference proteome</keyword>
<feature type="domain" description="ABC1 atypical kinase-like" evidence="6">
    <location>
        <begin position="579"/>
        <end position="821"/>
    </location>
</feature>
<evidence type="ECO:0000256" key="5">
    <source>
        <dbReference type="SAM" id="MobiDB-lite"/>
    </source>
</evidence>
<dbReference type="GeneID" id="54296435"/>
<keyword evidence="2" id="KW-0808">Transferase</keyword>
<dbReference type="InterPro" id="IPR034646">
    <property type="entry name" value="ADCK3_dom"/>
</dbReference>
<evidence type="ECO:0000313" key="7">
    <source>
        <dbReference type="EMBL" id="KAF2142857.1"/>
    </source>
</evidence>
<dbReference type="InterPro" id="IPR051409">
    <property type="entry name" value="Atypical_kinase_ADCK"/>
</dbReference>
<feature type="compositionally biased region" description="Basic and acidic residues" evidence="5">
    <location>
        <begin position="108"/>
        <end position="142"/>
    </location>
</feature>
<organism evidence="7 8">
    <name type="scientific">Aplosporella prunicola CBS 121167</name>
    <dbReference type="NCBI Taxonomy" id="1176127"/>
    <lineage>
        <taxon>Eukaryota</taxon>
        <taxon>Fungi</taxon>
        <taxon>Dikarya</taxon>
        <taxon>Ascomycota</taxon>
        <taxon>Pezizomycotina</taxon>
        <taxon>Dothideomycetes</taxon>
        <taxon>Dothideomycetes incertae sedis</taxon>
        <taxon>Botryosphaeriales</taxon>
        <taxon>Aplosporellaceae</taxon>
        <taxon>Aplosporella</taxon>
    </lineage>
</organism>
<sequence length="928" mass="102375">MAGRRLLDAAKLFNATRSIAKQHVALRSHQLDVFTRTSTVAKAVKNQTDRVTVTARAAIALAQRFNEPPPPYTKEASAEQPKPQDETIPRKSTVNDNAGTRSAGSGLEQDHHYDTSEHNAARQPPPKDELGVNQRQADREPLPDGSIPPANSKLRWGTEKHDFFSQRPIAEPAKRPLSVQDQFAREELDITQKQAERRPLPDGTIPPADVDLRSGSERQDTFSQRPVPEPTKGPLANEDQFARSESLRPAASSASTIPTPGKASMTADHAREIQREAESQIPSKAADLEGNLTIDLDNDVFHKREGHTSYEFSNLPRTKLPKISADTQGSKDEVDDGGINAEVFYTSKGQESQETVPTQQAVPEQDEIPEGVNTDVFRTSRVSRMLGVPKPGDRRPSGLELKGAARTPVEHTKLAQGHDQDTFNVRTSEANAPAAPSPAAQTEAGKSFQNADQDLRSLASDIAKEANAPSSESEILVGPDNEVVVYQLRESRVPSSRLGRIWNYGTLGASMAFGAVGESLKRVTGAASAGGSLMLSAGNMERLVAKLSRMRGAALKLGQIISFQDIKMLPPPIHEVLQRVQDSADYMPASQRDKVLVANLGPDWRDLFTSFEEVPIAAASIGQVHKAVLKSTGMPVAVKVQYPGVANSIDSDLSNLSLLLTASRVLPRGLFLDKTIANARTELGWECDYIREAECQKRFSELLADDTETFTVPTIVPEACGKEVLTAELMTGKAITKLPSLSQEERDWIGTQILRLCFRELVEFHFMQTDPNWTNFLYNAKDKKLELLDFGASREYPTRFTDPYIRILIAASRNDRDTIRDLSLELGYLTGDEGKTMLDAHVDSVLTLAEPFKENGPEVYDFSDQTITDRVRSFIPVMVRERLSPPPEETYSLHRKLSGAFLLCARLESRIACKKLFQDAVAKYERRT</sequence>
<dbReference type="PANTHER" id="PTHR43851">
    <property type="match status" value="1"/>
</dbReference>
<dbReference type="Pfam" id="PF03109">
    <property type="entry name" value="ABC1"/>
    <property type="match status" value="1"/>
</dbReference>
<feature type="compositionally biased region" description="Basic and acidic residues" evidence="5">
    <location>
        <begin position="183"/>
        <end position="200"/>
    </location>
</feature>
<evidence type="ECO:0000313" key="8">
    <source>
        <dbReference type="Proteomes" id="UP000799438"/>
    </source>
</evidence>
<evidence type="ECO:0000259" key="6">
    <source>
        <dbReference type="Pfam" id="PF03109"/>
    </source>
</evidence>
<accession>A0A6A6BJ69</accession>
<feature type="region of interest" description="Disordered" evidence="5">
    <location>
        <begin position="346"/>
        <end position="400"/>
    </location>
</feature>
<evidence type="ECO:0000256" key="4">
    <source>
        <dbReference type="ARBA" id="ARBA00022840"/>
    </source>
</evidence>
<dbReference type="OrthoDB" id="201153at2759"/>
<evidence type="ECO:0000256" key="3">
    <source>
        <dbReference type="ARBA" id="ARBA00022741"/>
    </source>
</evidence>
<dbReference type="InterPro" id="IPR011009">
    <property type="entry name" value="Kinase-like_dom_sf"/>
</dbReference>
<dbReference type="RefSeq" id="XP_033398569.1">
    <property type="nucleotide sequence ID" value="XM_033538939.1"/>
</dbReference>
<keyword evidence="3" id="KW-0547">Nucleotide-binding</keyword>
<dbReference type="PANTHER" id="PTHR43851:SF3">
    <property type="entry name" value="COENZYME Q8"/>
    <property type="match status" value="1"/>
</dbReference>
<evidence type="ECO:0000256" key="2">
    <source>
        <dbReference type="ARBA" id="ARBA00022679"/>
    </source>
</evidence>